<dbReference type="FunFam" id="3.40.50.300:FF:000528">
    <property type="entry name" value="ABC transporter G family member 31"/>
    <property type="match status" value="1"/>
</dbReference>
<organism evidence="12 13">
    <name type="scientific">Pythium oligandrum</name>
    <name type="common">Mycoparasitic fungus</name>
    <dbReference type="NCBI Taxonomy" id="41045"/>
    <lineage>
        <taxon>Eukaryota</taxon>
        <taxon>Sar</taxon>
        <taxon>Stramenopiles</taxon>
        <taxon>Oomycota</taxon>
        <taxon>Peronosporomycetes</taxon>
        <taxon>Pythiales</taxon>
        <taxon>Pythiaceae</taxon>
        <taxon>Pythium</taxon>
    </lineage>
</organism>
<feature type="domain" description="ABC transporter" evidence="11">
    <location>
        <begin position="68"/>
        <end position="336"/>
    </location>
</feature>
<dbReference type="InterPro" id="IPR043926">
    <property type="entry name" value="ABCG_dom"/>
</dbReference>
<keyword evidence="4 10" id="KW-0812">Transmembrane</keyword>
<keyword evidence="3" id="KW-0813">Transport</keyword>
<reference evidence="12" key="1">
    <citation type="submission" date="2019-03" db="EMBL/GenBank/DDBJ databases">
        <title>Long read genome sequence of the mycoparasitic Pythium oligandrum ATCC 38472 isolated from sugarbeet rhizosphere.</title>
        <authorList>
            <person name="Gaulin E."/>
        </authorList>
    </citation>
    <scope>NUCLEOTIDE SEQUENCE</scope>
    <source>
        <strain evidence="12">ATCC 38472_TT</strain>
    </source>
</reference>
<feature type="transmembrane region" description="Helical" evidence="10">
    <location>
        <begin position="555"/>
        <end position="576"/>
    </location>
</feature>
<keyword evidence="7 10" id="KW-1133">Transmembrane helix</keyword>
<dbReference type="GO" id="GO:0005524">
    <property type="term" value="F:ATP binding"/>
    <property type="evidence" value="ECO:0007669"/>
    <property type="project" value="UniProtKB-KW"/>
</dbReference>
<dbReference type="FunFam" id="3.40.50.300:FF:000289">
    <property type="entry name" value="ABC transporter G family member 31"/>
    <property type="match status" value="1"/>
</dbReference>
<feature type="transmembrane region" description="Helical" evidence="10">
    <location>
        <begin position="519"/>
        <end position="543"/>
    </location>
</feature>
<evidence type="ECO:0000256" key="2">
    <source>
        <dbReference type="ARBA" id="ARBA00006012"/>
    </source>
</evidence>
<keyword evidence="8 10" id="KW-0472">Membrane</keyword>
<feature type="transmembrane region" description="Helical" evidence="10">
    <location>
        <begin position="1236"/>
        <end position="1254"/>
    </location>
</feature>
<evidence type="ECO:0000256" key="8">
    <source>
        <dbReference type="ARBA" id="ARBA00023136"/>
    </source>
</evidence>
<dbReference type="Pfam" id="PF19055">
    <property type="entry name" value="ABC2_membrane_7"/>
    <property type="match status" value="1"/>
</dbReference>
<dbReference type="CDD" id="cd03232">
    <property type="entry name" value="ABCG_PDR_domain2"/>
    <property type="match status" value="1"/>
</dbReference>
<evidence type="ECO:0000256" key="5">
    <source>
        <dbReference type="ARBA" id="ARBA00022741"/>
    </source>
</evidence>
<dbReference type="GO" id="GO:0016887">
    <property type="term" value="F:ATP hydrolysis activity"/>
    <property type="evidence" value="ECO:0007669"/>
    <property type="project" value="InterPro"/>
</dbReference>
<evidence type="ECO:0000256" key="6">
    <source>
        <dbReference type="ARBA" id="ARBA00022840"/>
    </source>
</evidence>
<evidence type="ECO:0000256" key="7">
    <source>
        <dbReference type="ARBA" id="ARBA00022989"/>
    </source>
</evidence>
<dbReference type="OrthoDB" id="66620at2759"/>
<dbReference type="SUPFAM" id="SSF52540">
    <property type="entry name" value="P-loop containing nucleoside triphosphate hydrolases"/>
    <property type="match status" value="2"/>
</dbReference>
<keyword evidence="5" id="KW-0547">Nucleotide-binding</keyword>
<dbReference type="EMBL" id="SPLM01000004">
    <property type="protein sequence ID" value="TMW67411.1"/>
    <property type="molecule type" value="Genomic_DNA"/>
</dbReference>
<dbReference type="Pfam" id="PF01061">
    <property type="entry name" value="ABC2_membrane"/>
    <property type="match status" value="2"/>
</dbReference>
<dbReference type="InterPro" id="IPR003593">
    <property type="entry name" value="AAA+_ATPase"/>
</dbReference>
<feature type="domain" description="ABC transporter" evidence="11">
    <location>
        <begin position="757"/>
        <end position="999"/>
    </location>
</feature>
<feature type="transmembrane region" description="Helical" evidence="10">
    <location>
        <begin position="1099"/>
        <end position="1116"/>
    </location>
</feature>
<dbReference type="Pfam" id="PF00005">
    <property type="entry name" value="ABC_tran"/>
    <property type="match status" value="2"/>
</dbReference>
<dbReference type="Gene3D" id="3.40.50.300">
    <property type="entry name" value="P-loop containing nucleotide triphosphate hydrolases"/>
    <property type="match status" value="2"/>
</dbReference>
<evidence type="ECO:0000256" key="4">
    <source>
        <dbReference type="ARBA" id="ARBA00022692"/>
    </source>
</evidence>
<dbReference type="Proteomes" id="UP000794436">
    <property type="component" value="Unassembled WGS sequence"/>
</dbReference>
<dbReference type="SMART" id="SM00382">
    <property type="entry name" value="AAA"/>
    <property type="match status" value="2"/>
</dbReference>
<feature type="transmembrane region" description="Helical" evidence="10">
    <location>
        <begin position="1207"/>
        <end position="1229"/>
    </location>
</feature>
<dbReference type="GO" id="GO:0016020">
    <property type="term" value="C:membrane"/>
    <property type="evidence" value="ECO:0007669"/>
    <property type="project" value="UniProtKB-SubCell"/>
</dbReference>
<comment type="subcellular location">
    <subcellularLocation>
        <location evidence="1">Membrane</location>
        <topology evidence="1">Multi-pass membrane protein</topology>
    </subcellularLocation>
</comment>
<keyword evidence="6" id="KW-0067">ATP-binding</keyword>
<feature type="region of interest" description="Disordered" evidence="9">
    <location>
        <begin position="356"/>
        <end position="375"/>
    </location>
</feature>
<dbReference type="InterPro" id="IPR013525">
    <property type="entry name" value="ABC2_TM"/>
</dbReference>
<gene>
    <name evidence="12" type="ORF">Poli38472_011031</name>
</gene>
<feature type="transmembrane region" description="Helical" evidence="10">
    <location>
        <begin position="1128"/>
        <end position="1147"/>
    </location>
</feature>
<evidence type="ECO:0000259" key="11">
    <source>
        <dbReference type="PROSITE" id="PS50893"/>
    </source>
</evidence>
<protein>
    <recommendedName>
        <fullName evidence="11">ABC transporter domain-containing protein</fullName>
    </recommendedName>
</protein>
<proteinExistence type="inferred from homology"/>
<dbReference type="PROSITE" id="PS50893">
    <property type="entry name" value="ABC_TRANSPORTER_2"/>
    <property type="match status" value="2"/>
</dbReference>
<evidence type="ECO:0000256" key="10">
    <source>
        <dbReference type="SAM" id="Phobius"/>
    </source>
</evidence>
<feature type="transmembrane region" description="Helical" evidence="10">
    <location>
        <begin position="479"/>
        <end position="498"/>
    </location>
</feature>
<feature type="transmembrane region" description="Helical" evidence="10">
    <location>
        <begin position="449"/>
        <end position="467"/>
    </location>
</feature>
<evidence type="ECO:0000256" key="3">
    <source>
        <dbReference type="ARBA" id="ARBA00022448"/>
    </source>
</evidence>
<evidence type="ECO:0000313" key="13">
    <source>
        <dbReference type="Proteomes" id="UP000794436"/>
    </source>
</evidence>
<feature type="transmembrane region" description="Helical" evidence="10">
    <location>
        <begin position="588"/>
        <end position="605"/>
    </location>
</feature>
<dbReference type="InterPro" id="IPR027417">
    <property type="entry name" value="P-loop_NTPase"/>
</dbReference>
<comment type="similarity">
    <text evidence="2">Belongs to the ABC transporter superfamily. ABCG family. PDR (TC 3.A.1.205) subfamily.</text>
</comment>
<feature type="compositionally biased region" description="Low complexity" evidence="9">
    <location>
        <begin position="363"/>
        <end position="372"/>
    </location>
</feature>
<evidence type="ECO:0000313" key="12">
    <source>
        <dbReference type="EMBL" id="TMW67411.1"/>
    </source>
</evidence>
<accession>A0A8K1FLQ9</accession>
<feature type="transmembrane region" description="Helical" evidence="10">
    <location>
        <begin position="673"/>
        <end position="696"/>
    </location>
</feature>
<evidence type="ECO:0000256" key="9">
    <source>
        <dbReference type="SAM" id="MobiDB-lite"/>
    </source>
</evidence>
<dbReference type="GO" id="GO:0140359">
    <property type="term" value="F:ABC-type transporter activity"/>
    <property type="evidence" value="ECO:0007669"/>
    <property type="project" value="InterPro"/>
</dbReference>
<dbReference type="PANTHER" id="PTHR19241">
    <property type="entry name" value="ATP-BINDING CASSETTE TRANSPORTER"/>
    <property type="match status" value="1"/>
</dbReference>
<comment type="caution">
    <text evidence="12">The sequence shown here is derived from an EMBL/GenBank/DDBJ whole genome shotgun (WGS) entry which is preliminary data.</text>
</comment>
<dbReference type="InterPro" id="IPR003439">
    <property type="entry name" value="ABC_transporter-like_ATP-bd"/>
</dbReference>
<name>A0A8K1FLQ9_PYTOL</name>
<dbReference type="InterPro" id="IPR034003">
    <property type="entry name" value="ABCG_PDR_2"/>
</dbReference>
<sequence>MTEAKAIEYTSGKALMVHGPEVLHKHLSSRMETALGKAMHQMEVRFHNVSISATSSSTLHGLAQYVGLSSANDTKNKSTTKHILKDVTGAFKPGTMTLVLGQPGSGKSSLMKLLSGRFPESKSVRVEGDVTYNGAARSEIQKRLPQFVSYVTQRDHHFPTLTVKETLAFAHACCGGVEFSKRLEPLLSKASPEENKAALDAARSLHEHYPDVVIQQLGLEHCQDTMVGDAMLRGVSGGERKRVTTGEMQFGSSLVTLMDEISTGLDSAATYDIIKTQRSVAQHLRKTVVIALLQPPPEVFALFDDVMLLNDGHVMYHGPREKIVEYFAGLGFVCPPRRDVADYLLDLGTHQQRQYEVARSDGSASASASASSGVPRTASDFASLFRQSSIHDEMVSYVVGPHDPALLEDKEELFDLVPEFHQSFFASTMTLVKRDLTKMSRNMAFYKTYFLNTLVVALLNASVFWQFDPSNPQVALGVLYQMLVVLSFVQTAQIPAFMSARAIFYRQRRANFYRSSSYTLAYLICHLPIALGEALVFGTTVYWMCGFVTSAGGYFVFLLVLFVHSTVYMIMCFSLASVISNVHIAEPISMTLVLTSAVFGGFLMAKDQIPDYLIWVFWLNPSAYAWRALAVNQYRKAVFEVCEYGGIDYCEKFGQKMSEYTLSLYSIDSDKGWVWYGIIYIAAVILLFVCISSWILEHFRYEDTHESASEDVKATPSNNIDSTDSYGLVETPRSHESDVKLDIQTETHHHRVAPLTLAFRDLWYGVPDPANPKQELQLLKGISGFALPGTMTALMGSSGAGKTTLMDVIAGRKTGGTIRGEILLNGHPASALAINRATGYCEQMDIHSEASTFREALTFSAFLRQSSDVPDNQKFDSVEEVLDLLDLRSIADQTIHSSSVEQMKRLTIGVELAAQPSVLFLDEPTSGLDARSAKLVMDGVRKVANSGRTVVCTIHQPSTEVFMLFDSLLLLKRGGETVFFGELGENGRDLVGYLEAVPGVTPIQDGENPATWMLDAIGAGVGSSAGQLTDFASVFKSSATAGRMDQQLQSEGVGCPVPGEAAISFTSKRAASAWTQATLVSKRFLALYWRTPAYNATRTFIVIFIALLVGLAYLQVNYDSYQGINSGAGMIFMTTLFTGATSYHSVIPFMAEERPSFYRERASQTYNALWYFVGASIAEIPFVFSAMFIFTAIYFPMAGLSGAGAFFLYWIGISLHVLTMAYIGQLLAFASPTVEIAGILSVLINTIFIEVMGFNPTSSAIPKAYHWLYQINPSRFSYSVVAALAFGDCPSSDSDALGCQKLSNLPATLPADLNVKQYFEQVFKVKHDEIGLNFLYMIIVIVIVRFLALVALRYINYQRK</sequence>
<keyword evidence="13" id="KW-1185">Reference proteome</keyword>
<feature type="transmembrane region" description="Helical" evidence="10">
    <location>
        <begin position="1168"/>
        <end position="1195"/>
    </location>
</feature>
<feature type="transmembrane region" description="Helical" evidence="10">
    <location>
        <begin position="1334"/>
        <end position="1355"/>
    </location>
</feature>
<evidence type="ECO:0000256" key="1">
    <source>
        <dbReference type="ARBA" id="ARBA00004141"/>
    </source>
</evidence>